<protein>
    <submittedName>
        <fullName evidence="1">Uncharacterized protein</fullName>
    </submittedName>
</protein>
<dbReference type="EMBL" id="AHMI02000033">
    <property type="protein sequence ID" value="EMY16322.1"/>
    <property type="molecule type" value="Genomic_DNA"/>
</dbReference>
<organism evidence="1 2">
    <name type="scientific">Leptospira weilii str. Ecochallenge</name>
    <dbReference type="NCBI Taxonomy" id="1049986"/>
    <lineage>
        <taxon>Bacteria</taxon>
        <taxon>Pseudomonadati</taxon>
        <taxon>Spirochaetota</taxon>
        <taxon>Spirochaetia</taxon>
        <taxon>Leptospirales</taxon>
        <taxon>Leptospiraceae</taxon>
        <taxon>Leptospira</taxon>
    </lineage>
</organism>
<reference evidence="1 2" key="1">
    <citation type="submission" date="2013-02" db="EMBL/GenBank/DDBJ databases">
        <authorList>
            <person name="Harkins D.M."/>
            <person name="Durkin A.S."/>
            <person name="Brinkac L.M."/>
            <person name="Haft D.H."/>
            <person name="Selengut J.D."/>
            <person name="Sanka R."/>
            <person name="DePew J."/>
            <person name="Purushe J."/>
            <person name="Haake D.A."/>
            <person name="Matsunaga J."/>
            <person name="Vinetz J.M."/>
            <person name="Sutton G.G."/>
            <person name="Nierman W.C."/>
            <person name="Fouts D.E."/>
        </authorList>
    </citation>
    <scope>NUCLEOTIDE SEQUENCE [LARGE SCALE GENOMIC DNA]</scope>
    <source>
        <strain evidence="1 2">Ecochallenge</strain>
    </source>
</reference>
<proteinExistence type="predicted"/>
<gene>
    <name evidence="1" type="ORF">LEP1GSC043_2722</name>
</gene>
<comment type="caution">
    <text evidence="1">The sequence shown here is derived from an EMBL/GenBank/DDBJ whole genome shotgun (WGS) entry which is preliminary data.</text>
</comment>
<name>N1UB41_9LEPT</name>
<accession>N1UB41</accession>
<sequence length="61" mass="7183">MPKTVFLRITKLEIFQDRNPLTKFSKLSFANILDISNDPIENNARAFTRKKIIQTLLSLRY</sequence>
<dbReference type="Proteomes" id="UP000012249">
    <property type="component" value="Unassembled WGS sequence"/>
</dbReference>
<dbReference type="AlphaFoldDB" id="N1UB41"/>
<evidence type="ECO:0000313" key="2">
    <source>
        <dbReference type="Proteomes" id="UP000012249"/>
    </source>
</evidence>
<evidence type="ECO:0000313" key="1">
    <source>
        <dbReference type="EMBL" id="EMY16322.1"/>
    </source>
</evidence>